<reference evidence="1 2" key="1">
    <citation type="submission" date="2015-11" db="EMBL/GenBank/DDBJ databases">
        <title>Bacillus caseinolyticus sp nov.</title>
        <authorList>
            <person name="Dastager S.G."/>
            <person name="Mawlankar R."/>
        </authorList>
    </citation>
    <scope>NUCLEOTIDE SEQUENCE [LARGE SCALE GENOMIC DNA]</scope>
    <source>
        <strain evidence="1 2">SGD-V-76</strain>
    </source>
</reference>
<dbReference type="AlphaFoldDB" id="A0A0V8JNL6"/>
<dbReference type="GeneID" id="93681138"/>
<evidence type="ECO:0000313" key="2">
    <source>
        <dbReference type="Proteomes" id="UP000053681"/>
    </source>
</evidence>
<organism evidence="1 2">
    <name type="scientific">Priestia veravalensis</name>
    <dbReference type="NCBI Taxonomy" id="1414648"/>
    <lineage>
        <taxon>Bacteria</taxon>
        <taxon>Bacillati</taxon>
        <taxon>Bacillota</taxon>
        <taxon>Bacilli</taxon>
        <taxon>Bacillales</taxon>
        <taxon>Bacillaceae</taxon>
        <taxon>Priestia</taxon>
    </lineage>
</organism>
<dbReference type="Proteomes" id="UP000053681">
    <property type="component" value="Unassembled WGS sequence"/>
</dbReference>
<evidence type="ECO:0000313" key="1">
    <source>
        <dbReference type="EMBL" id="KSU88192.1"/>
    </source>
</evidence>
<dbReference type="EMBL" id="LNQP01000027">
    <property type="protein sequence ID" value="KSU88192.1"/>
    <property type="molecule type" value="Genomic_DNA"/>
</dbReference>
<protein>
    <submittedName>
        <fullName evidence="1">Uncharacterized protein</fullName>
    </submittedName>
</protein>
<proteinExistence type="predicted"/>
<accession>A0A0V8JNL6</accession>
<gene>
    <name evidence="1" type="ORF">AS180_09170</name>
</gene>
<comment type="caution">
    <text evidence="1">The sequence shown here is derived from an EMBL/GenBank/DDBJ whole genome shotgun (WGS) entry which is preliminary data.</text>
</comment>
<name>A0A0V8JNL6_9BACI</name>
<sequence length="80" mass="9371">MKEHVERVYDEAYDFIDQALQQIRSVECTEEADDEIKEKRQRTEIALQAARDILENMIIPGKKLTFIYENGSVVVEIPEK</sequence>
<dbReference type="RefSeq" id="WP_025908171.1">
    <property type="nucleotide sequence ID" value="NZ_KQ758643.1"/>
</dbReference>
<keyword evidence="2" id="KW-1185">Reference proteome</keyword>